<proteinExistence type="predicted"/>
<organism evidence="1 2">
    <name type="scientific">Symbiodinium pilosum</name>
    <name type="common">Dinoflagellate</name>
    <dbReference type="NCBI Taxonomy" id="2952"/>
    <lineage>
        <taxon>Eukaryota</taxon>
        <taxon>Sar</taxon>
        <taxon>Alveolata</taxon>
        <taxon>Dinophyceae</taxon>
        <taxon>Suessiales</taxon>
        <taxon>Symbiodiniaceae</taxon>
        <taxon>Symbiodinium</taxon>
    </lineage>
</organism>
<gene>
    <name evidence="1" type="ORF">SPIL2461_LOCUS11615</name>
</gene>
<dbReference type="AlphaFoldDB" id="A0A812S6H7"/>
<comment type="caution">
    <text evidence="1">The sequence shown here is derived from an EMBL/GenBank/DDBJ whole genome shotgun (WGS) entry which is preliminary data.</text>
</comment>
<evidence type="ECO:0000313" key="1">
    <source>
        <dbReference type="EMBL" id="CAE7463651.1"/>
    </source>
</evidence>
<evidence type="ECO:0000313" key="2">
    <source>
        <dbReference type="Proteomes" id="UP000649617"/>
    </source>
</evidence>
<reference evidence="1" key="1">
    <citation type="submission" date="2021-02" db="EMBL/GenBank/DDBJ databases">
        <authorList>
            <person name="Dougan E. K."/>
            <person name="Rhodes N."/>
            <person name="Thang M."/>
            <person name="Chan C."/>
        </authorList>
    </citation>
    <scope>NUCLEOTIDE SEQUENCE</scope>
</reference>
<dbReference type="Proteomes" id="UP000649617">
    <property type="component" value="Unassembled WGS sequence"/>
</dbReference>
<protein>
    <submittedName>
        <fullName evidence="1">Uncharacterized protein</fullName>
    </submittedName>
</protein>
<name>A0A812S6H7_SYMPI</name>
<dbReference type="EMBL" id="CAJNIZ010022714">
    <property type="protein sequence ID" value="CAE7463651.1"/>
    <property type="molecule type" value="Genomic_DNA"/>
</dbReference>
<sequence>MLQKTASTSIIPSMVSAPGTILSKSGRQNCRLDSRCFTDVYCTKALQARCLCHPVPVAPVDGIC</sequence>
<keyword evidence="2" id="KW-1185">Reference proteome</keyword>
<accession>A0A812S6H7</accession>